<evidence type="ECO:0008006" key="4">
    <source>
        <dbReference type="Google" id="ProtNLM"/>
    </source>
</evidence>
<feature type="region of interest" description="Disordered" evidence="1">
    <location>
        <begin position="335"/>
        <end position="356"/>
    </location>
</feature>
<feature type="compositionally biased region" description="Polar residues" evidence="1">
    <location>
        <begin position="16"/>
        <end position="28"/>
    </location>
</feature>
<comment type="caution">
    <text evidence="2">The sequence shown here is derived from an EMBL/GenBank/DDBJ whole genome shotgun (WGS) entry which is preliminary data.</text>
</comment>
<evidence type="ECO:0000313" key="2">
    <source>
        <dbReference type="EMBL" id="KAJ8313131.1"/>
    </source>
</evidence>
<name>A0ABQ9F6X5_TEGGR</name>
<feature type="compositionally biased region" description="Basic and acidic residues" evidence="1">
    <location>
        <begin position="143"/>
        <end position="154"/>
    </location>
</feature>
<proteinExistence type="predicted"/>
<gene>
    <name evidence="2" type="ORF">KUTeg_009318</name>
</gene>
<feature type="region of interest" description="Disordered" evidence="1">
    <location>
        <begin position="1"/>
        <end position="69"/>
    </location>
</feature>
<dbReference type="EMBL" id="JARBDR010000434">
    <property type="protein sequence ID" value="KAJ8313131.1"/>
    <property type="molecule type" value="Genomic_DNA"/>
</dbReference>
<evidence type="ECO:0000313" key="3">
    <source>
        <dbReference type="Proteomes" id="UP001217089"/>
    </source>
</evidence>
<feature type="compositionally biased region" description="Basic residues" evidence="1">
    <location>
        <begin position="41"/>
        <end position="50"/>
    </location>
</feature>
<protein>
    <recommendedName>
        <fullName evidence="4">CCHC-type domain-containing protein</fullName>
    </recommendedName>
</protein>
<feature type="compositionally biased region" description="Basic and acidic residues" evidence="1">
    <location>
        <begin position="29"/>
        <end position="40"/>
    </location>
</feature>
<feature type="compositionally biased region" description="Polar residues" evidence="1">
    <location>
        <begin position="155"/>
        <end position="188"/>
    </location>
</feature>
<evidence type="ECO:0000256" key="1">
    <source>
        <dbReference type="SAM" id="MobiDB-lite"/>
    </source>
</evidence>
<accession>A0ABQ9F6X5</accession>
<organism evidence="2 3">
    <name type="scientific">Tegillarca granosa</name>
    <name type="common">Malaysian cockle</name>
    <name type="synonym">Anadara granosa</name>
    <dbReference type="NCBI Taxonomy" id="220873"/>
    <lineage>
        <taxon>Eukaryota</taxon>
        <taxon>Metazoa</taxon>
        <taxon>Spiralia</taxon>
        <taxon>Lophotrochozoa</taxon>
        <taxon>Mollusca</taxon>
        <taxon>Bivalvia</taxon>
        <taxon>Autobranchia</taxon>
        <taxon>Pteriomorphia</taxon>
        <taxon>Arcoida</taxon>
        <taxon>Arcoidea</taxon>
        <taxon>Arcidae</taxon>
        <taxon>Tegillarca</taxon>
    </lineage>
</organism>
<keyword evidence="3" id="KW-1185">Reference proteome</keyword>
<reference evidence="2 3" key="1">
    <citation type="submission" date="2022-12" db="EMBL/GenBank/DDBJ databases">
        <title>Chromosome-level genome of Tegillarca granosa.</title>
        <authorList>
            <person name="Kim J."/>
        </authorList>
    </citation>
    <scope>NUCLEOTIDE SEQUENCE [LARGE SCALE GENOMIC DNA]</scope>
    <source>
        <strain evidence="2">Teg-2019</strain>
        <tissue evidence="2">Adductor muscle</tissue>
    </source>
</reference>
<sequence length="411" mass="46163">MDVLTDMYRKRPTKSAVDNSNPSMTISHSSRERLTSDQRQKTRNIARRQSSHINNSDSDSDTESTDNSDKAVQGLVQQNNNTFTGKQCQLCFKKGHEARDCYSGMKYVKSILSPGNAAYRNLSSRRPPMRPDNRPSLPPNSSNEDKFQNREHNQNQKQWSVPPTQSSVKTTTSGAEWSSGQQSNSWQLSQPDGAIATTHATDIASPRGSLVKPNVKTDKDQLNLENYTDCLNSELTDACGTPLTEWGKAQFDIELNNVKFKQEIIVAQIEDEGLLGMDILQNSDKGPADILQDDVLVTTTEELTGRYSLVMQDAVVGYAEPFEIIATLIDAEDKTDKEEAVQKNERPSSKDMENKSPETRHYWMNWESLLMKNETYYSESLRRKMTGEKGLLSNKTPFSRIETAISVSVSV</sequence>
<dbReference type="Proteomes" id="UP001217089">
    <property type="component" value="Unassembled WGS sequence"/>
</dbReference>
<feature type="region of interest" description="Disordered" evidence="1">
    <location>
        <begin position="118"/>
        <end position="188"/>
    </location>
</feature>